<gene>
    <name evidence="1" type="ORF">SFRICE_023396</name>
</gene>
<dbReference type="EMBL" id="ODYU01003951">
    <property type="protein sequence ID" value="SOQ43337.1"/>
    <property type="molecule type" value="Genomic_DNA"/>
</dbReference>
<organism evidence="1">
    <name type="scientific">Spodoptera frugiperda</name>
    <name type="common">Fall armyworm</name>
    <dbReference type="NCBI Taxonomy" id="7108"/>
    <lineage>
        <taxon>Eukaryota</taxon>
        <taxon>Metazoa</taxon>
        <taxon>Ecdysozoa</taxon>
        <taxon>Arthropoda</taxon>
        <taxon>Hexapoda</taxon>
        <taxon>Insecta</taxon>
        <taxon>Pterygota</taxon>
        <taxon>Neoptera</taxon>
        <taxon>Endopterygota</taxon>
        <taxon>Lepidoptera</taxon>
        <taxon>Glossata</taxon>
        <taxon>Ditrysia</taxon>
        <taxon>Noctuoidea</taxon>
        <taxon>Noctuidae</taxon>
        <taxon>Amphipyrinae</taxon>
        <taxon>Spodoptera</taxon>
    </lineage>
</organism>
<protein>
    <submittedName>
        <fullName evidence="1">SFRICE_023396</fullName>
    </submittedName>
</protein>
<dbReference type="AlphaFoldDB" id="A0A2H1VRB1"/>
<reference evidence="1" key="1">
    <citation type="submission" date="2016-07" db="EMBL/GenBank/DDBJ databases">
        <authorList>
            <person name="Bretaudeau A."/>
        </authorList>
    </citation>
    <scope>NUCLEOTIDE SEQUENCE</scope>
    <source>
        <strain evidence="1">Rice</strain>
        <tissue evidence="1">Whole body</tissue>
    </source>
</reference>
<accession>A0A2H1VRB1</accession>
<sequence length="167" mass="18692">MSIILQIYINNEVIFLTFTLSNMAAKLLTLLVVVAALTGAQSQVTQVTLPDQTRNHISNPLIGFGIAIPKMWVDVLQTCHVTFPNGFTHEVYPNNRLPSGPISFTPAAQPFTTCGIDFLHPPESMSGTYELMSMVRHTDNSQTFTRQRFNIVITMHGDLWQVDDQQN</sequence>
<proteinExistence type="predicted"/>
<evidence type="ECO:0000313" key="1">
    <source>
        <dbReference type="EMBL" id="SOQ43337.1"/>
    </source>
</evidence>
<name>A0A2H1VRB1_SPOFR</name>